<feature type="transmembrane region" description="Helical" evidence="7">
    <location>
        <begin position="258"/>
        <end position="283"/>
    </location>
</feature>
<evidence type="ECO:0000256" key="6">
    <source>
        <dbReference type="ARBA" id="ARBA00023136"/>
    </source>
</evidence>
<feature type="transmembrane region" description="Helical" evidence="7">
    <location>
        <begin position="203"/>
        <end position="222"/>
    </location>
</feature>
<dbReference type="EMBL" id="BFBB01000008">
    <property type="protein sequence ID" value="GBF51047.1"/>
    <property type="molecule type" value="Genomic_DNA"/>
</dbReference>
<protein>
    <submittedName>
        <fullName evidence="9">ABC transporter permease</fullName>
    </submittedName>
</protein>
<keyword evidence="6 7" id="KW-0472">Membrane</keyword>
<reference evidence="9 10" key="1">
    <citation type="submission" date="2018-02" db="EMBL/GenBank/DDBJ databases">
        <title>Novel Leptospira species isolated from soil and water in Japan.</title>
        <authorList>
            <person name="Nakao R."/>
            <person name="Masuzawa T."/>
        </authorList>
    </citation>
    <scope>NUCLEOTIDE SEQUENCE [LARGE SCALE GENOMIC DNA]</scope>
    <source>
        <strain evidence="9 10">YH101</strain>
    </source>
</reference>
<dbReference type="InterPro" id="IPR000515">
    <property type="entry name" value="MetI-like"/>
</dbReference>
<dbReference type="Pfam" id="PF00528">
    <property type="entry name" value="BPD_transp_1"/>
    <property type="match status" value="1"/>
</dbReference>
<gene>
    <name evidence="9" type="ORF">LPTSP4_25780</name>
</gene>
<comment type="subcellular location">
    <subcellularLocation>
        <location evidence="1 7">Cell membrane</location>
        <topology evidence="1 7">Multi-pass membrane protein</topology>
    </subcellularLocation>
</comment>
<keyword evidence="5 7" id="KW-1133">Transmembrane helix</keyword>
<dbReference type="PROSITE" id="PS50928">
    <property type="entry name" value="ABC_TM1"/>
    <property type="match status" value="1"/>
</dbReference>
<comment type="caution">
    <text evidence="9">The sequence shown here is derived from an EMBL/GenBank/DDBJ whole genome shotgun (WGS) entry which is preliminary data.</text>
</comment>
<evidence type="ECO:0000256" key="7">
    <source>
        <dbReference type="RuleBase" id="RU363032"/>
    </source>
</evidence>
<feature type="domain" description="ABC transmembrane type-1" evidence="8">
    <location>
        <begin position="108"/>
        <end position="326"/>
    </location>
</feature>
<keyword evidence="4 7" id="KW-0812">Transmembrane</keyword>
<dbReference type="InterPro" id="IPR035906">
    <property type="entry name" value="MetI-like_sf"/>
</dbReference>
<feature type="transmembrane region" description="Helical" evidence="7">
    <location>
        <begin position="143"/>
        <end position="169"/>
    </location>
</feature>
<feature type="transmembrane region" description="Helical" evidence="7">
    <location>
        <begin position="9"/>
        <end position="30"/>
    </location>
</feature>
<dbReference type="AlphaFoldDB" id="A0A2P2E2D8"/>
<evidence type="ECO:0000256" key="2">
    <source>
        <dbReference type="ARBA" id="ARBA00022448"/>
    </source>
</evidence>
<name>A0A2P2E2D8_9LEPT</name>
<dbReference type="PANTHER" id="PTHR30465:SF66">
    <property type="entry name" value="INNER MEMBRANE ABC TRANSPORTER PERMEASE PROTEIN YEJB"/>
    <property type="match status" value="1"/>
</dbReference>
<dbReference type="GO" id="GO:0042884">
    <property type="term" value="P:microcin transport"/>
    <property type="evidence" value="ECO:0007669"/>
    <property type="project" value="TreeGrafter"/>
</dbReference>
<dbReference type="GO" id="GO:0005886">
    <property type="term" value="C:plasma membrane"/>
    <property type="evidence" value="ECO:0007669"/>
    <property type="project" value="UniProtKB-SubCell"/>
</dbReference>
<evidence type="ECO:0000256" key="4">
    <source>
        <dbReference type="ARBA" id="ARBA00022692"/>
    </source>
</evidence>
<dbReference type="GO" id="GO:0055085">
    <property type="term" value="P:transmembrane transport"/>
    <property type="evidence" value="ECO:0007669"/>
    <property type="project" value="InterPro"/>
</dbReference>
<feature type="transmembrane region" description="Helical" evidence="7">
    <location>
        <begin position="108"/>
        <end position="131"/>
    </location>
</feature>
<evidence type="ECO:0000313" key="10">
    <source>
        <dbReference type="Proteomes" id="UP000245133"/>
    </source>
</evidence>
<keyword evidence="3" id="KW-1003">Cell membrane</keyword>
<accession>A0A2P2E2D8</accession>
<evidence type="ECO:0000256" key="5">
    <source>
        <dbReference type="ARBA" id="ARBA00022989"/>
    </source>
</evidence>
<dbReference type="CDD" id="cd06261">
    <property type="entry name" value="TM_PBP2"/>
    <property type="match status" value="1"/>
</dbReference>
<proteinExistence type="inferred from homology"/>
<evidence type="ECO:0000313" key="9">
    <source>
        <dbReference type="EMBL" id="GBF51047.1"/>
    </source>
</evidence>
<dbReference type="Gene3D" id="1.10.3720.10">
    <property type="entry name" value="MetI-like"/>
    <property type="match status" value="1"/>
</dbReference>
<dbReference type="RefSeq" id="WP_108977347.1">
    <property type="nucleotide sequence ID" value="NZ_BFBB01000008.1"/>
</dbReference>
<organism evidence="9 10">
    <name type="scientific">Leptospira ryugenii</name>
    <dbReference type="NCBI Taxonomy" id="1917863"/>
    <lineage>
        <taxon>Bacteria</taxon>
        <taxon>Pseudomonadati</taxon>
        <taxon>Spirochaetota</taxon>
        <taxon>Spirochaetia</taxon>
        <taxon>Leptospirales</taxon>
        <taxon>Leptospiraceae</taxon>
        <taxon>Leptospira</taxon>
    </lineage>
</organism>
<sequence length="336" mass="37928">MWKYFLKRLLLIIPTLIGITFVVFLISHLAPGGPLDSEIAKIKGAANQTGASTKQISQEEIELIKKRLHLDKPIPIAYLYWLKQILTFDLGESRLHSRKVTELIYEKLPVSLIFGLSGFFLTYFICIPLGIRKALKDGSLFDFLSSFFIFFTYSLPVFAFAMLLLYLFASGEVFSIFPLGHEVSDYYEDLSTWGKFVDRMNHMFLPVLCYVIGSFAILTLLMKNSLLDQIAKEYVRTAVSKGLSFSDAIYRHALRNSLIPIATGFGSNLTLIFSGSLFIELVFNIDGMGLLSFEAVRERDTDLMMGLLLAQSLLGLLGKIISDLCYVAIDPRIEFE</sequence>
<keyword evidence="2 7" id="KW-0813">Transport</keyword>
<keyword evidence="10" id="KW-1185">Reference proteome</keyword>
<evidence type="ECO:0000259" key="8">
    <source>
        <dbReference type="PROSITE" id="PS50928"/>
    </source>
</evidence>
<evidence type="ECO:0000256" key="3">
    <source>
        <dbReference type="ARBA" id="ARBA00022475"/>
    </source>
</evidence>
<dbReference type="PANTHER" id="PTHR30465">
    <property type="entry name" value="INNER MEMBRANE ABC TRANSPORTER"/>
    <property type="match status" value="1"/>
</dbReference>
<dbReference type="OrthoDB" id="9806409at2"/>
<dbReference type="Proteomes" id="UP000245133">
    <property type="component" value="Unassembled WGS sequence"/>
</dbReference>
<comment type="similarity">
    <text evidence="7">Belongs to the binding-protein-dependent transport system permease family.</text>
</comment>
<evidence type="ECO:0000256" key="1">
    <source>
        <dbReference type="ARBA" id="ARBA00004651"/>
    </source>
</evidence>
<feature type="transmembrane region" description="Helical" evidence="7">
    <location>
        <begin position="303"/>
        <end position="329"/>
    </location>
</feature>
<dbReference type="SUPFAM" id="SSF161098">
    <property type="entry name" value="MetI-like"/>
    <property type="match status" value="1"/>
</dbReference>